<evidence type="ECO:0000256" key="2">
    <source>
        <dbReference type="ARBA" id="ARBA00022723"/>
    </source>
</evidence>
<dbReference type="InterPro" id="IPR039800">
    <property type="entry name" value="MICU1/2/3"/>
</dbReference>
<dbReference type="PANTHER" id="PTHR12294:SF1">
    <property type="entry name" value="CALCIUM UPTAKE PROTEIN 1, MITOCHONDRIAL"/>
    <property type="match status" value="1"/>
</dbReference>
<evidence type="ECO:0000256" key="4">
    <source>
        <dbReference type="ARBA" id="ARBA00023136"/>
    </source>
</evidence>
<evidence type="ECO:0000313" key="6">
    <source>
        <dbReference type="Proteomes" id="UP000694388"/>
    </source>
</evidence>
<dbReference type="Proteomes" id="UP000694388">
    <property type="component" value="Unplaced"/>
</dbReference>
<accession>A0A8C4QGV2</accession>
<dbReference type="GO" id="GO:0036444">
    <property type="term" value="P:calcium import into the mitochondrion"/>
    <property type="evidence" value="ECO:0007669"/>
    <property type="project" value="TreeGrafter"/>
</dbReference>
<evidence type="ECO:0000256" key="3">
    <source>
        <dbReference type="ARBA" id="ARBA00022737"/>
    </source>
</evidence>
<protein>
    <submittedName>
        <fullName evidence="5">Uncharacterized protein</fullName>
    </submittedName>
</protein>
<dbReference type="PANTHER" id="PTHR12294">
    <property type="entry name" value="EF HAND DOMAIN FAMILY A1,A2-RELATED"/>
    <property type="match status" value="1"/>
</dbReference>
<comment type="subcellular location">
    <subcellularLocation>
        <location evidence="1">Mitochondrion inner membrane</location>
    </subcellularLocation>
</comment>
<keyword evidence="4" id="KW-0472">Membrane</keyword>
<reference evidence="5" key="1">
    <citation type="submission" date="2025-08" db="UniProtKB">
        <authorList>
            <consortium name="Ensembl"/>
        </authorList>
    </citation>
    <scope>IDENTIFICATION</scope>
</reference>
<sequence>MSHLHRLMRILSSAVYQNTLLWNSLPGIQQSARTRTSGRLLAALFGAAVAALPSGLILKRVHAGSNSSIKEMGNGNVDAAHVDKEAEDKDDDTKKKKRIGFRDRKVIEYENRIRAYSTPDKIFRYFATLKIYNETGESEVFMTPQDFVRSITPNEKQPENLGLDQFIVKRHDGKDGAC</sequence>
<evidence type="ECO:0000313" key="5">
    <source>
        <dbReference type="Ensembl" id="ENSEBUP00000014577.1"/>
    </source>
</evidence>
<keyword evidence="3" id="KW-0677">Repeat</keyword>
<reference evidence="5" key="2">
    <citation type="submission" date="2025-09" db="UniProtKB">
        <authorList>
            <consortium name="Ensembl"/>
        </authorList>
    </citation>
    <scope>IDENTIFICATION</scope>
</reference>
<dbReference type="AlphaFoldDB" id="A0A8C4QGV2"/>
<dbReference type="GO" id="GO:0051560">
    <property type="term" value="P:mitochondrial calcium ion homeostasis"/>
    <property type="evidence" value="ECO:0007669"/>
    <property type="project" value="TreeGrafter"/>
</dbReference>
<organism evidence="5 6">
    <name type="scientific">Eptatretus burgeri</name>
    <name type="common">Inshore hagfish</name>
    <dbReference type="NCBI Taxonomy" id="7764"/>
    <lineage>
        <taxon>Eukaryota</taxon>
        <taxon>Metazoa</taxon>
        <taxon>Chordata</taxon>
        <taxon>Craniata</taxon>
        <taxon>Vertebrata</taxon>
        <taxon>Cyclostomata</taxon>
        <taxon>Myxini</taxon>
        <taxon>Myxiniformes</taxon>
        <taxon>Myxinidae</taxon>
        <taxon>Eptatretinae</taxon>
        <taxon>Eptatretus</taxon>
    </lineage>
</organism>
<dbReference type="GO" id="GO:1990246">
    <property type="term" value="C:uniplex complex"/>
    <property type="evidence" value="ECO:0007669"/>
    <property type="project" value="TreeGrafter"/>
</dbReference>
<name>A0A8C4QGV2_EPTBU</name>
<keyword evidence="2" id="KW-0479">Metal-binding</keyword>
<dbReference type="GeneTree" id="ENSGT00950000183079"/>
<dbReference type="GO" id="GO:0005509">
    <property type="term" value="F:calcium ion binding"/>
    <property type="evidence" value="ECO:0007669"/>
    <property type="project" value="InterPro"/>
</dbReference>
<dbReference type="Ensembl" id="ENSEBUT00000015153.1">
    <property type="protein sequence ID" value="ENSEBUP00000014577.1"/>
    <property type="gene ID" value="ENSEBUG00000009194.1"/>
</dbReference>
<keyword evidence="6" id="KW-1185">Reference proteome</keyword>
<proteinExistence type="predicted"/>
<evidence type="ECO:0000256" key="1">
    <source>
        <dbReference type="ARBA" id="ARBA00004273"/>
    </source>
</evidence>